<dbReference type="GeneID" id="5855588"/>
<feature type="coiled-coil region" evidence="1">
    <location>
        <begin position="221"/>
        <end position="255"/>
    </location>
</feature>
<reference evidence="3 4" key="1">
    <citation type="journal article" date="2007" name="Proc. Natl. Acad. Sci. U.S.A.">
        <title>Dandruff-associated Malassezia genomes reveal convergent and divergent virulence traits shared with plant and human fungal pathogens.</title>
        <authorList>
            <person name="Xu J."/>
            <person name="Saunders C.W."/>
            <person name="Hu P."/>
            <person name="Grant R.A."/>
            <person name="Boekhout T."/>
            <person name="Kuramae E.E."/>
            <person name="Kronstad J.W."/>
            <person name="Deangelis Y.M."/>
            <person name="Reeder N.L."/>
            <person name="Johnstone K.R."/>
            <person name="Leland M."/>
            <person name="Fieno A.M."/>
            <person name="Begley W.M."/>
            <person name="Sun Y."/>
            <person name="Lacey M.P."/>
            <person name="Chaudhary T."/>
            <person name="Keough T."/>
            <person name="Chu L."/>
            <person name="Sears R."/>
            <person name="Yuan B."/>
            <person name="Dawson T.L.Jr."/>
        </authorList>
    </citation>
    <scope>NUCLEOTIDE SEQUENCE [LARGE SCALE GENOMIC DNA]</scope>
    <source>
        <strain evidence="4">ATCC MYA-4612 / CBS 7966</strain>
    </source>
</reference>
<accession>A8PXJ8</accession>
<organism evidence="3 4">
    <name type="scientific">Malassezia globosa (strain ATCC MYA-4612 / CBS 7966)</name>
    <name type="common">Dandruff-associated fungus</name>
    <dbReference type="NCBI Taxonomy" id="425265"/>
    <lineage>
        <taxon>Eukaryota</taxon>
        <taxon>Fungi</taxon>
        <taxon>Dikarya</taxon>
        <taxon>Basidiomycota</taxon>
        <taxon>Ustilaginomycotina</taxon>
        <taxon>Malasseziomycetes</taxon>
        <taxon>Malasseziales</taxon>
        <taxon>Malasseziaceae</taxon>
        <taxon>Malassezia</taxon>
    </lineage>
</organism>
<name>A8PXJ8_MALGO</name>
<evidence type="ECO:0000313" key="3">
    <source>
        <dbReference type="EMBL" id="EDP44067.1"/>
    </source>
</evidence>
<keyword evidence="4" id="KW-1185">Reference proteome</keyword>
<dbReference type="VEuPathDB" id="FungiDB:MGL_1464"/>
<feature type="compositionally biased region" description="Polar residues" evidence="2">
    <location>
        <begin position="423"/>
        <end position="433"/>
    </location>
</feature>
<protein>
    <submittedName>
        <fullName evidence="3">Uncharacterized protein</fullName>
    </submittedName>
</protein>
<proteinExistence type="predicted"/>
<dbReference type="AlphaFoldDB" id="A8PXJ8"/>
<feature type="region of interest" description="Disordered" evidence="2">
    <location>
        <begin position="629"/>
        <end position="648"/>
    </location>
</feature>
<dbReference type="OMA" id="SYNDENC"/>
<feature type="region of interest" description="Disordered" evidence="2">
    <location>
        <begin position="306"/>
        <end position="326"/>
    </location>
</feature>
<dbReference type="RefSeq" id="XP_001731281.1">
    <property type="nucleotide sequence ID" value="XM_001731229.1"/>
</dbReference>
<feature type="region of interest" description="Disordered" evidence="2">
    <location>
        <begin position="380"/>
        <end position="437"/>
    </location>
</feature>
<dbReference type="OrthoDB" id="4088568at2759"/>
<keyword evidence="1" id="KW-0175">Coiled coil</keyword>
<feature type="coiled-coil region" evidence="1">
    <location>
        <begin position="329"/>
        <end position="363"/>
    </location>
</feature>
<feature type="compositionally biased region" description="Low complexity" evidence="2">
    <location>
        <begin position="669"/>
        <end position="690"/>
    </location>
</feature>
<feature type="compositionally biased region" description="Acidic residues" evidence="2">
    <location>
        <begin position="314"/>
        <end position="325"/>
    </location>
</feature>
<dbReference type="STRING" id="425265.A8PXJ8"/>
<evidence type="ECO:0000313" key="4">
    <source>
        <dbReference type="Proteomes" id="UP000008837"/>
    </source>
</evidence>
<evidence type="ECO:0000256" key="2">
    <source>
        <dbReference type="SAM" id="MobiDB-lite"/>
    </source>
</evidence>
<dbReference type="EMBL" id="AAYY01000004">
    <property type="protein sequence ID" value="EDP44067.1"/>
    <property type="molecule type" value="Genomic_DNA"/>
</dbReference>
<gene>
    <name evidence="3" type="ORF">MGL_1464</name>
</gene>
<dbReference type="InParanoid" id="A8PXJ8"/>
<feature type="region of interest" description="Disordered" evidence="2">
    <location>
        <begin position="60"/>
        <end position="90"/>
    </location>
</feature>
<feature type="compositionally biased region" description="Basic and acidic residues" evidence="2">
    <location>
        <begin position="389"/>
        <end position="399"/>
    </location>
</feature>
<evidence type="ECO:0000256" key="1">
    <source>
        <dbReference type="SAM" id="Coils"/>
    </source>
</evidence>
<sequence>MSPRIRKRPSAHLEVSTIGSCSSVVSLDEMAELEDSIAGLHRKPSSDEFSRIVNEISTHRRMNADVRNRRSHQSFASSDDGRSGHSRISSFDGDVSTLSAVNIPPCCCGQPECDVSRRVLQQIHDMESDLQLSAEIGQALLQRQDAIVHRSQQEAEEHAHQRDQLLARLTQTIKETQVLQRQLSQATFNLEAADQSHHALLSELDEVRHQLKQTKMHRIKASSLEAKLERVQTELEDTRVELANERRRFASAEAKQKQVVARRCEELRARWNGERSRMAQAQQAASQAKANIWDAVRARLAAKQGASESAAGASEEDEADPDPFSDDALREIMNEHEALRHENEHLQTLLRSMNDEMAELREMSEGPGPLVGVSLEADIDSSPMPLHASEPRERERRVVSDSSRSEAPSEDMTRRSDGLSEGTAITTPSTSSRAHMDDDVLSYDTGSIVAYGSERDFDTPMEQRTALLSTFLEAASSTYSKLQKADIDSLTTRLQRQKLAGDVGHLSRTTVQANVRDLEGWREHFRKALDKEARRGVPTDSSLVSRRDFFTLLKLQRDILLEIARLRRCINEVHLNPGAAAKLLHEHLGANTLPANRSWISRMLTGVLSTESSSSASSTAASSAAPAAAMSTPSSATPDTSKAPVTSTTVQDSAFVRFVGNEAAPMAVPRSGSSRPSAAPPTRMMPRSRASALSSSVAVHAHGAYANTKSGVLKTKASQPALIEAAAASSGAPNPSPNMVMPWKEPTLRTRARGLSDSSIHSTFLDHGAANDSVVDRVITSNTLTLASE</sequence>
<feature type="region of interest" description="Disordered" evidence="2">
    <location>
        <begin position="666"/>
        <end position="690"/>
    </location>
</feature>
<dbReference type="Proteomes" id="UP000008837">
    <property type="component" value="Unassembled WGS sequence"/>
</dbReference>
<dbReference type="KEGG" id="mgl:MGL_1464"/>
<feature type="compositionally biased region" description="Low complexity" evidence="2">
    <location>
        <begin position="629"/>
        <end position="644"/>
    </location>
</feature>
<comment type="caution">
    <text evidence="3">The sequence shown here is derived from an EMBL/GenBank/DDBJ whole genome shotgun (WGS) entry which is preliminary data.</text>
</comment>